<keyword evidence="2" id="KW-0378">Hydrolase</keyword>
<keyword evidence="1" id="KW-0732">Signal</keyword>
<organism evidence="2 3">
    <name type="scientific">Nocardioides szechwanensis</name>
    <dbReference type="NCBI Taxonomy" id="1005944"/>
    <lineage>
        <taxon>Bacteria</taxon>
        <taxon>Bacillati</taxon>
        <taxon>Actinomycetota</taxon>
        <taxon>Actinomycetes</taxon>
        <taxon>Propionibacteriales</taxon>
        <taxon>Nocardioidaceae</taxon>
        <taxon>Nocardioides</taxon>
    </lineage>
</organism>
<feature type="signal peptide" evidence="1">
    <location>
        <begin position="1"/>
        <end position="25"/>
    </location>
</feature>
<accession>A0A1H0FDA8</accession>
<name>A0A1H0FDA8_9ACTN</name>
<reference evidence="2 3" key="1">
    <citation type="submission" date="2016-10" db="EMBL/GenBank/DDBJ databases">
        <authorList>
            <person name="de Groot N.N."/>
        </authorList>
    </citation>
    <scope>NUCLEOTIDE SEQUENCE [LARGE SCALE GENOMIC DNA]</scope>
    <source>
        <strain evidence="2 3">CGMCC 1.11147</strain>
    </source>
</reference>
<keyword evidence="2" id="KW-0645">Protease</keyword>
<evidence type="ECO:0000256" key="1">
    <source>
        <dbReference type="SAM" id="SignalP"/>
    </source>
</evidence>
<evidence type="ECO:0000313" key="2">
    <source>
        <dbReference type="EMBL" id="SDN92643.1"/>
    </source>
</evidence>
<dbReference type="STRING" id="1005944.SAMN05192576_3002"/>
<protein>
    <submittedName>
        <fullName evidence="2">Carboxypeptidase regulatory-like domain-containing protein</fullName>
    </submittedName>
</protein>
<sequence>MTIRRLVALLTGVLLLAGLSGPAHALASALDPGGVSGRLVAPDGSPQAGGLVRLMDMSTGSTEVSTTSAPDGTFSFSGAQRPARFVIQICQDLADDPCLFPPQNLHFVKLYVGPDDREPSLPALTTYFETDDSAPAVALGDIQLTKPGVVVVKVTNGLEFSYQRLVAVSSVMRPYTRSRLVYRGMAPGRHLVEAFGQRTYVTVGPGERVGTVISKRQPAVAGRVVVNGRPVRNAPVTLTGADDTSPTGVVRTTRTGTDGRYSFTGLPLSSTPWRLRIGAALLTGGNHTLVTGTPHRLAEFRLAAGQTRTVNLITPSGQRGAVRVTFSQEPDGTTDRRAALLTTQGELVGNLPLRQQRPAVAGLAPGTYIVAMHWVTSSGNDRTDWKHVQVRAGHTAQVTLSPRKGPGQVTVTAPPGAQVFATALFPGDASSSLREYAAAERTKTVPASGKVVFGALPTGRYRVYLSPNDDRPDETVTRLVGEGNTTVDLSTPTPEASIRGQLVNPATGQPWPWTRVIADTLDCNGDHDGGSERIEDGGYIVVDELHTGTYWCELVGFWADRGTPYAGPNGFFVPVTGTYPVTSGAQLDRDFLVPFVPAGG</sequence>
<dbReference type="EMBL" id="FNIC01000005">
    <property type="protein sequence ID" value="SDN92643.1"/>
    <property type="molecule type" value="Genomic_DNA"/>
</dbReference>
<evidence type="ECO:0000313" key="3">
    <source>
        <dbReference type="Proteomes" id="UP000199004"/>
    </source>
</evidence>
<dbReference type="GO" id="GO:0004180">
    <property type="term" value="F:carboxypeptidase activity"/>
    <property type="evidence" value="ECO:0007669"/>
    <property type="project" value="UniProtKB-KW"/>
</dbReference>
<gene>
    <name evidence="2" type="ORF">SAMN05192576_3002</name>
</gene>
<keyword evidence="2" id="KW-0121">Carboxypeptidase</keyword>
<dbReference type="Proteomes" id="UP000199004">
    <property type="component" value="Unassembled WGS sequence"/>
</dbReference>
<dbReference type="RefSeq" id="WP_170254400.1">
    <property type="nucleotide sequence ID" value="NZ_BKAE01000018.1"/>
</dbReference>
<feature type="chain" id="PRO_5011598100" evidence="1">
    <location>
        <begin position="26"/>
        <end position="600"/>
    </location>
</feature>
<proteinExistence type="predicted"/>
<dbReference type="AlphaFoldDB" id="A0A1H0FDA8"/>
<keyword evidence="3" id="KW-1185">Reference proteome</keyword>
<dbReference type="SUPFAM" id="SSF49478">
    <property type="entry name" value="Cna protein B-type domain"/>
    <property type="match status" value="1"/>
</dbReference>